<dbReference type="RefSeq" id="XP_002907789.1">
    <property type="nucleotide sequence ID" value="XM_002907743.1"/>
</dbReference>
<name>D0MXJ0_PHYIT</name>
<dbReference type="InParanoid" id="D0MXJ0"/>
<evidence type="ECO:0000313" key="2">
    <source>
        <dbReference type="Proteomes" id="UP000006643"/>
    </source>
</evidence>
<dbReference type="AlphaFoldDB" id="D0MXJ0"/>
<gene>
    <name evidence="1" type="ORF">PITG_02932</name>
</gene>
<sequence length="333" mass="36984">MRTTFTFDDDKPLVHLAQGYIDGGTHIPWSDVAHIMRSTKHTAVAHRQPLQALSSGTSRPVHEGGYCHKKKKLLRPHRSQDRGRHQNLTQGLEQHVKQHAQQRLNYLKEVGQQPLQLYSRPPEAAVARAVRADARNAAALRLEVRHTFVTPGRRPTDAETTLPKLQLPFSNFQGTNMATTVLPMQPAPVLCSLNAEKAVTAIFAGVPRAAVAYTRGISHLNVGEVLPPGVTILLQELVTSRDVTFVLYQCWTLQCCRSSSACDQRIGFEVRADVQNVGVDMIARSPHARRIDERVDRVWKNITGLSFSRVESYAQATLSFGTTFCSRVSPPSS</sequence>
<reference evidence="2" key="1">
    <citation type="journal article" date="2009" name="Nature">
        <title>Genome sequence and analysis of the Irish potato famine pathogen Phytophthora infestans.</title>
        <authorList>
            <consortium name="The Broad Institute Genome Sequencing Platform"/>
            <person name="Haas B.J."/>
            <person name="Kamoun S."/>
            <person name="Zody M.C."/>
            <person name="Jiang R.H."/>
            <person name="Handsaker R.E."/>
            <person name="Cano L.M."/>
            <person name="Grabherr M."/>
            <person name="Kodira C.D."/>
            <person name="Raffaele S."/>
            <person name="Torto-Alalibo T."/>
            <person name="Bozkurt T.O."/>
            <person name="Ah-Fong A.M."/>
            <person name="Alvarado L."/>
            <person name="Anderson V.L."/>
            <person name="Armstrong M.R."/>
            <person name="Avrova A."/>
            <person name="Baxter L."/>
            <person name="Beynon J."/>
            <person name="Boevink P.C."/>
            <person name="Bollmann S.R."/>
            <person name="Bos J.I."/>
            <person name="Bulone V."/>
            <person name="Cai G."/>
            <person name="Cakir C."/>
            <person name="Carrington J.C."/>
            <person name="Chawner M."/>
            <person name="Conti L."/>
            <person name="Costanzo S."/>
            <person name="Ewan R."/>
            <person name="Fahlgren N."/>
            <person name="Fischbach M.A."/>
            <person name="Fugelstad J."/>
            <person name="Gilroy E.M."/>
            <person name="Gnerre S."/>
            <person name="Green P.J."/>
            <person name="Grenville-Briggs L.J."/>
            <person name="Griffith J."/>
            <person name="Grunwald N.J."/>
            <person name="Horn K."/>
            <person name="Horner N.R."/>
            <person name="Hu C.H."/>
            <person name="Huitema E."/>
            <person name="Jeong D.H."/>
            <person name="Jones A.M."/>
            <person name="Jones J.D."/>
            <person name="Jones R.W."/>
            <person name="Karlsson E.K."/>
            <person name="Kunjeti S.G."/>
            <person name="Lamour K."/>
            <person name="Liu Z."/>
            <person name="Ma L."/>
            <person name="Maclean D."/>
            <person name="Chibucos M.C."/>
            <person name="McDonald H."/>
            <person name="McWalters J."/>
            <person name="Meijer H.J."/>
            <person name="Morgan W."/>
            <person name="Morris P.F."/>
            <person name="Munro C.A."/>
            <person name="O'Neill K."/>
            <person name="Ospina-Giraldo M."/>
            <person name="Pinzon A."/>
            <person name="Pritchard L."/>
            <person name="Ramsahoye B."/>
            <person name="Ren Q."/>
            <person name="Restrepo S."/>
            <person name="Roy S."/>
            <person name="Sadanandom A."/>
            <person name="Savidor A."/>
            <person name="Schornack S."/>
            <person name="Schwartz D.C."/>
            <person name="Schumann U.D."/>
            <person name="Schwessinger B."/>
            <person name="Seyer L."/>
            <person name="Sharpe T."/>
            <person name="Silvar C."/>
            <person name="Song J."/>
            <person name="Studholme D.J."/>
            <person name="Sykes S."/>
            <person name="Thines M."/>
            <person name="van de Vondervoort P.J."/>
            <person name="Phuntumart V."/>
            <person name="Wawra S."/>
            <person name="Weide R."/>
            <person name="Win J."/>
            <person name="Young C."/>
            <person name="Zhou S."/>
            <person name="Fry W."/>
            <person name="Meyers B.C."/>
            <person name="van West P."/>
            <person name="Ristaino J."/>
            <person name="Govers F."/>
            <person name="Birch P.R."/>
            <person name="Whisson S.C."/>
            <person name="Judelson H.S."/>
            <person name="Nusbaum C."/>
        </authorList>
    </citation>
    <scope>NUCLEOTIDE SEQUENCE [LARGE SCALE GENOMIC DNA]</scope>
    <source>
        <strain evidence="2">T30-4</strain>
    </source>
</reference>
<dbReference type="EMBL" id="DS028120">
    <property type="protein sequence ID" value="EEY64353.1"/>
    <property type="molecule type" value="Genomic_DNA"/>
</dbReference>
<proteinExistence type="predicted"/>
<dbReference type="KEGG" id="pif:PITG_02932"/>
<dbReference type="VEuPathDB" id="FungiDB:PITG_02932"/>
<dbReference type="GeneID" id="9477003"/>
<dbReference type="OrthoDB" id="113908at2759"/>
<evidence type="ECO:0000313" key="1">
    <source>
        <dbReference type="EMBL" id="EEY64353.1"/>
    </source>
</evidence>
<keyword evidence="2" id="KW-1185">Reference proteome</keyword>
<organism evidence="1 2">
    <name type="scientific">Phytophthora infestans (strain T30-4)</name>
    <name type="common">Potato late blight agent</name>
    <dbReference type="NCBI Taxonomy" id="403677"/>
    <lineage>
        <taxon>Eukaryota</taxon>
        <taxon>Sar</taxon>
        <taxon>Stramenopiles</taxon>
        <taxon>Oomycota</taxon>
        <taxon>Peronosporomycetes</taxon>
        <taxon>Peronosporales</taxon>
        <taxon>Peronosporaceae</taxon>
        <taxon>Phytophthora</taxon>
    </lineage>
</organism>
<dbReference type="Proteomes" id="UP000006643">
    <property type="component" value="Unassembled WGS sequence"/>
</dbReference>
<accession>D0MXJ0</accession>
<protein>
    <submittedName>
        <fullName evidence="1">Uncharacterized protein</fullName>
    </submittedName>
</protein>
<dbReference type="HOGENOM" id="CLU_958450_0_0_1"/>